<proteinExistence type="predicted"/>
<evidence type="ECO:0000313" key="3">
    <source>
        <dbReference type="Proteomes" id="UP000230066"/>
    </source>
</evidence>
<dbReference type="Proteomes" id="UP000230066">
    <property type="component" value="Unassembled WGS sequence"/>
</dbReference>
<evidence type="ECO:0000313" key="2">
    <source>
        <dbReference type="EMBL" id="THD24329.1"/>
    </source>
</evidence>
<dbReference type="Gene3D" id="1.10.238.10">
    <property type="entry name" value="EF-hand"/>
    <property type="match status" value="1"/>
</dbReference>
<accession>A0A4E0R6U0</accession>
<organism evidence="2 3">
    <name type="scientific">Fasciola hepatica</name>
    <name type="common">Liver fluke</name>
    <dbReference type="NCBI Taxonomy" id="6192"/>
    <lineage>
        <taxon>Eukaryota</taxon>
        <taxon>Metazoa</taxon>
        <taxon>Spiralia</taxon>
        <taxon>Lophotrochozoa</taxon>
        <taxon>Platyhelminthes</taxon>
        <taxon>Trematoda</taxon>
        <taxon>Digenea</taxon>
        <taxon>Plagiorchiida</taxon>
        <taxon>Echinostomata</taxon>
        <taxon>Echinostomatoidea</taxon>
        <taxon>Fasciolidae</taxon>
        <taxon>Fasciola</taxon>
    </lineage>
</organism>
<evidence type="ECO:0000259" key="1">
    <source>
        <dbReference type="PROSITE" id="PS50222"/>
    </source>
</evidence>
<dbReference type="GO" id="GO:0005509">
    <property type="term" value="F:calcium ion binding"/>
    <property type="evidence" value="ECO:0007669"/>
    <property type="project" value="InterPro"/>
</dbReference>
<comment type="caution">
    <text evidence="2">The sequence shown here is derived from an EMBL/GenBank/DDBJ whole genome shotgun (WGS) entry which is preliminary data.</text>
</comment>
<keyword evidence="3" id="KW-1185">Reference proteome</keyword>
<dbReference type="PROSITE" id="PS50222">
    <property type="entry name" value="EF_HAND_2"/>
    <property type="match status" value="1"/>
</dbReference>
<dbReference type="AlphaFoldDB" id="A0A4E0R6U0"/>
<sequence>MSQDTFLSAFENIDRDHDGVIHIRDLEEYAKNDGVSPDFVQKWKLLFDPNNTGQITFENFCSTLGVSKKVRDSAERRRRPEPKVYESNMSLESVDHCLQVIKRNYNHNDPDSSIHVTLTEMDGSLGPRWQARAVKLSENPKPAGEYLTYSLDNGEHKYVLYREPEKRRNKCCCC</sequence>
<dbReference type="EMBL" id="JXXN02001659">
    <property type="protein sequence ID" value="THD24329.1"/>
    <property type="molecule type" value="Genomic_DNA"/>
</dbReference>
<dbReference type="InterPro" id="IPR002048">
    <property type="entry name" value="EF_hand_dom"/>
</dbReference>
<feature type="domain" description="EF-hand" evidence="1">
    <location>
        <begin position="1"/>
        <end position="36"/>
    </location>
</feature>
<protein>
    <submittedName>
        <fullName evidence="2">Tegumental protein</fullName>
    </submittedName>
</protein>
<reference evidence="2" key="1">
    <citation type="submission" date="2019-03" db="EMBL/GenBank/DDBJ databases">
        <title>Improved annotation for the trematode Fasciola hepatica.</title>
        <authorList>
            <person name="Choi Y.-J."/>
            <person name="Martin J."/>
            <person name="Mitreva M."/>
        </authorList>
    </citation>
    <scope>NUCLEOTIDE SEQUENCE [LARGE SCALE GENOMIC DNA]</scope>
</reference>
<dbReference type="SUPFAM" id="SSF47473">
    <property type="entry name" value="EF-hand"/>
    <property type="match status" value="1"/>
</dbReference>
<gene>
    <name evidence="2" type="ORF">D915_005062</name>
</gene>
<dbReference type="Pfam" id="PF13499">
    <property type="entry name" value="EF-hand_7"/>
    <property type="match status" value="1"/>
</dbReference>
<name>A0A4E0R6U0_FASHE</name>
<dbReference type="InterPro" id="IPR011992">
    <property type="entry name" value="EF-hand-dom_pair"/>
</dbReference>